<dbReference type="GO" id="GO:0016787">
    <property type="term" value="F:hydrolase activity"/>
    <property type="evidence" value="ECO:0007669"/>
    <property type="project" value="UniProtKB-KW"/>
</dbReference>
<dbReference type="PANTHER" id="PTHR48081">
    <property type="entry name" value="AB HYDROLASE SUPERFAMILY PROTEIN C4A8.06C"/>
    <property type="match status" value="1"/>
</dbReference>
<protein>
    <submittedName>
        <fullName evidence="4">Alpha/beta hydrolase fold domain-containing protein</fullName>
    </submittedName>
</protein>
<dbReference type="InterPro" id="IPR013094">
    <property type="entry name" value="AB_hydrolase_3"/>
</dbReference>
<dbReference type="Proteomes" id="UP000466966">
    <property type="component" value="Unassembled WGS sequence"/>
</dbReference>
<dbReference type="PANTHER" id="PTHR48081:SF6">
    <property type="entry name" value="PEPTIDASE S9 PROLYL OLIGOPEPTIDASE CATALYTIC DOMAIN-CONTAINING PROTEIN"/>
    <property type="match status" value="1"/>
</dbReference>
<evidence type="ECO:0000256" key="2">
    <source>
        <dbReference type="SAM" id="SignalP"/>
    </source>
</evidence>
<gene>
    <name evidence="4" type="ORF">GRI99_15565</name>
</gene>
<evidence type="ECO:0000313" key="4">
    <source>
        <dbReference type="EMBL" id="MXO73047.1"/>
    </source>
</evidence>
<name>A0A844Z3D0_9SPHN</name>
<dbReference type="SUPFAM" id="SSF53474">
    <property type="entry name" value="alpha/beta-Hydrolases"/>
    <property type="match status" value="1"/>
</dbReference>
<keyword evidence="2" id="KW-0732">Signal</keyword>
<dbReference type="AlphaFoldDB" id="A0A844Z3D0"/>
<organism evidence="4 5">
    <name type="scientific">Alteraurantiacibacter buctensis</name>
    <dbReference type="NCBI Taxonomy" id="1503981"/>
    <lineage>
        <taxon>Bacteria</taxon>
        <taxon>Pseudomonadati</taxon>
        <taxon>Pseudomonadota</taxon>
        <taxon>Alphaproteobacteria</taxon>
        <taxon>Sphingomonadales</taxon>
        <taxon>Erythrobacteraceae</taxon>
        <taxon>Alteraurantiacibacter</taxon>
    </lineage>
</organism>
<proteinExistence type="predicted"/>
<dbReference type="Gene3D" id="3.40.50.1820">
    <property type="entry name" value="alpha/beta hydrolase"/>
    <property type="match status" value="1"/>
</dbReference>
<evidence type="ECO:0000313" key="5">
    <source>
        <dbReference type="Proteomes" id="UP000466966"/>
    </source>
</evidence>
<evidence type="ECO:0000259" key="3">
    <source>
        <dbReference type="Pfam" id="PF07859"/>
    </source>
</evidence>
<feature type="signal peptide" evidence="2">
    <location>
        <begin position="1"/>
        <end position="26"/>
    </location>
</feature>
<dbReference type="EMBL" id="WTYV01000007">
    <property type="protein sequence ID" value="MXO73047.1"/>
    <property type="molecule type" value="Genomic_DNA"/>
</dbReference>
<comment type="caution">
    <text evidence="4">The sequence shown here is derived from an EMBL/GenBank/DDBJ whole genome shotgun (WGS) entry which is preliminary data.</text>
</comment>
<reference evidence="4 5" key="1">
    <citation type="submission" date="2019-12" db="EMBL/GenBank/DDBJ databases">
        <title>Genomic-based taxomic classification of the family Erythrobacteraceae.</title>
        <authorList>
            <person name="Xu L."/>
        </authorList>
    </citation>
    <scope>NUCLEOTIDE SEQUENCE [LARGE SCALE GENOMIC DNA]</scope>
    <source>
        <strain evidence="4 5">M0322</strain>
    </source>
</reference>
<dbReference type="OrthoDB" id="9771666at2"/>
<evidence type="ECO:0000256" key="1">
    <source>
        <dbReference type="ARBA" id="ARBA00022801"/>
    </source>
</evidence>
<keyword evidence="5" id="KW-1185">Reference proteome</keyword>
<feature type="chain" id="PRO_5033029369" evidence="2">
    <location>
        <begin position="27"/>
        <end position="312"/>
    </location>
</feature>
<dbReference type="Pfam" id="PF07859">
    <property type="entry name" value="Abhydrolase_3"/>
    <property type="match status" value="1"/>
</dbReference>
<dbReference type="InterPro" id="IPR050300">
    <property type="entry name" value="GDXG_lipolytic_enzyme"/>
</dbReference>
<keyword evidence="1 4" id="KW-0378">Hydrolase</keyword>
<accession>A0A844Z3D0</accession>
<dbReference type="InterPro" id="IPR029058">
    <property type="entry name" value="AB_hydrolase_fold"/>
</dbReference>
<feature type="domain" description="Alpha/beta hydrolase fold-3" evidence="3">
    <location>
        <begin position="166"/>
        <end position="231"/>
    </location>
</feature>
<sequence>MKHTLRLVASGCALASASLVMQSAMAQSGPPVMAEAEAPDQRNAIPLYTEALPPMQGQHAQENWGTFDRDYLVVRNVTQPTITPFLPHPSQATGAAVIVAPGGGFRLLAIDAEGEMVARWLAAHGVAAFLLKYRVMPTPVDPQEFARQGEPRPQVRDGVPVRPPAFQPAIDDGVAAVRWVRSRAEGMHVDPHRVGMIGFSAGAMTTLSVAQAQAEGAEPDFIGLIYGPMMQAEVPHKPPPLFAALATDDPLFGNNGTGLLDAWRAAGGKIEFHLYQAGGHGFGIRPVGTTATLWPGQFLAWLESNGLLEDRD</sequence>